<reference evidence="3" key="1">
    <citation type="journal article" date="2014" name="Int. J. Syst. Evol. Microbiol.">
        <title>Complete genome sequence of Corynebacterium casei LMG S-19264T (=DSM 44701T), isolated from a smear-ripened cheese.</title>
        <authorList>
            <consortium name="US DOE Joint Genome Institute (JGI-PGF)"/>
            <person name="Walter F."/>
            <person name="Albersmeier A."/>
            <person name="Kalinowski J."/>
            <person name="Ruckert C."/>
        </authorList>
    </citation>
    <scope>NUCLEOTIDE SEQUENCE</scope>
    <source>
        <strain evidence="3">KCTC 12711</strain>
    </source>
</reference>
<proteinExistence type="predicted"/>
<keyword evidence="4" id="KW-1185">Reference proteome</keyword>
<dbReference type="PANTHER" id="PTHR43428:SF1">
    <property type="entry name" value="ARSENATE REDUCTASE"/>
    <property type="match status" value="1"/>
</dbReference>
<accession>A0A918VPB2</accession>
<dbReference type="AlphaFoldDB" id="A0A918VPB2"/>
<dbReference type="PANTHER" id="PTHR43428">
    <property type="entry name" value="ARSENATE REDUCTASE"/>
    <property type="match status" value="1"/>
</dbReference>
<dbReference type="Proteomes" id="UP000614811">
    <property type="component" value="Unassembled WGS sequence"/>
</dbReference>
<dbReference type="SUPFAM" id="SSF52788">
    <property type="entry name" value="Phosphotyrosine protein phosphatases I"/>
    <property type="match status" value="1"/>
</dbReference>
<evidence type="ECO:0000256" key="1">
    <source>
        <dbReference type="ARBA" id="ARBA00022849"/>
    </source>
</evidence>
<organism evidence="3 4">
    <name type="scientific">Arenicella chitinivorans</name>
    <dbReference type="NCBI Taxonomy" id="1329800"/>
    <lineage>
        <taxon>Bacteria</taxon>
        <taxon>Pseudomonadati</taxon>
        <taxon>Pseudomonadota</taxon>
        <taxon>Gammaproteobacteria</taxon>
        <taxon>Arenicellales</taxon>
        <taxon>Arenicellaceae</taxon>
        <taxon>Arenicella</taxon>
    </lineage>
</organism>
<dbReference type="Gene3D" id="3.40.50.2300">
    <property type="match status" value="1"/>
</dbReference>
<comment type="caution">
    <text evidence="3">The sequence shown here is derived from an EMBL/GenBank/DDBJ whole genome shotgun (WGS) entry which is preliminary data.</text>
</comment>
<dbReference type="CDD" id="cd16345">
    <property type="entry name" value="LMWP_ArsC"/>
    <property type="match status" value="1"/>
</dbReference>
<protein>
    <submittedName>
        <fullName evidence="3">Protein-tyrosine-phosphatase</fullName>
    </submittedName>
</protein>
<gene>
    <name evidence="3" type="primary">arsC2</name>
    <name evidence="3" type="ORF">GCM10008090_23520</name>
</gene>
<reference evidence="3" key="2">
    <citation type="submission" date="2020-09" db="EMBL/GenBank/DDBJ databases">
        <authorList>
            <person name="Sun Q."/>
            <person name="Kim S."/>
        </authorList>
    </citation>
    <scope>NUCLEOTIDE SEQUENCE</scope>
    <source>
        <strain evidence="3">KCTC 12711</strain>
    </source>
</reference>
<feature type="domain" description="Phosphotyrosine protein phosphatase I" evidence="2">
    <location>
        <begin position="3"/>
        <end position="137"/>
    </location>
</feature>
<dbReference type="InterPro" id="IPR036196">
    <property type="entry name" value="Ptyr_pPase_sf"/>
</dbReference>
<evidence type="ECO:0000259" key="2">
    <source>
        <dbReference type="SMART" id="SM00226"/>
    </source>
</evidence>
<dbReference type="SMART" id="SM00226">
    <property type="entry name" value="LMWPc"/>
    <property type="match status" value="1"/>
</dbReference>
<dbReference type="InterPro" id="IPR023485">
    <property type="entry name" value="Ptyr_pPase"/>
</dbReference>
<evidence type="ECO:0000313" key="3">
    <source>
        <dbReference type="EMBL" id="GHA13105.1"/>
    </source>
</evidence>
<dbReference type="GO" id="GO:0046685">
    <property type="term" value="P:response to arsenic-containing substance"/>
    <property type="evidence" value="ECO:0007669"/>
    <property type="project" value="UniProtKB-KW"/>
</dbReference>
<keyword evidence="1" id="KW-0059">Arsenical resistance</keyword>
<evidence type="ECO:0000313" key="4">
    <source>
        <dbReference type="Proteomes" id="UP000614811"/>
    </source>
</evidence>
<dbReference type="EMBL" id="BMXA01000004">
    <property type="protein sequence ID" value="GHA13105.1"/>
    <property type="molecule type" value="Genomic_DNA"/>
</dbReference>
<dbReference type="Pfam" id="PF01451">
    <property type="entry name" value="LMWPc"/>
    <property type="match status" value="1"/>
</dbReference>
<sequence>MAIRILFICTHNRCRSILAEAIANQRSGGRLLAASAGSAPQGEVHPLSLAFLAQHGLTTTGLSSQSWHEFEDFKPHAILTLCDSAAKESCPVWFGESTQVHWGIPDPSKQIEPAAQKNAFNHTIDVLARRIQALSAFDVAENSAALKQRLLAIAAQHPA</sequence>
<name>A0A918VPB2_9GAMM</name>